<reference evidence="3 4" key="1">
    <citation type="journal article" date="2018" name="Mol. Biol. Evol.">
        <title>Broad Genomic Sampling Reveals a Smut Pathogenic Ancestry of the Fungal Clade Ustilaginomycotina.</title>
        <authorList>
            <person name="Kijpornyongpan T."/>
            <person name="Mondo S.J."/>
            <person name="Barry K."/>
            <person name="Sandor L."/>
            <person name="Lee J."/>
            <person name="Lipzen A."/>
            <person name="Pangilinan J."/>
            <person name="LaButti K."/>
            <person name="Hainaut M."/>
            <person name="Henrissat B."/>
            <person name="Grigoriev I.V."/>
            <person name="Spatafora J.W."/>
            <person name="Aime M.C."/>
        </authorList>
    </citation>
    <scope>NUCLEOTIDE SEQUENCE [LARGE SCALE GENOMIC DNA]</scope>
    <source>
        <strain evidence="3 4">MCA 3882</strain>
    </source>
</reference>
<keyword evidence="2" id="KW-0732">Signal</keyword>
<keyword evidence="4" id="KW-1185">Reference proteome</keyword>
<sequence>MKGYHCYLLLCLTQVLFIFMLKPAKSVPISATIHRTLDEEDMPRSTVRMAFGNGGSTQITAHSSNGAISSIHDAIDLHRQVKKTISNVRNLVRSRKQQRIPPSSAGRMNAYHPYARTGKPVPYSTGHMEDNNQKQYHPHLQHTTSMPSHEIHPHEAHPQAMHEISSGQGHQAKHQVLVQHPGTDHQMPHYSMAAEAPFRGKYRSQRAQHVQ</sequence>
<protein>
    <submittedName>
        <fullName evidence="3">Uncharacterized protein</fullName>
    </submittedName>
</protein>
<name>A0A316V6A9_9BASI</name>
<evidence type="ECO:0000313" key="4">
    <source>
        <dbReference type="Proteomes" id="UP000245771"/>
    </source>
</evidence>
<dbReference type="GeneID" id="37023262"/>
<evidence type="ECO:0000256" key="1">
    <source>
        <dbReference type="SAM" id="MobiDB-lite"/>
    </source>
</evidence>
<feature type="signal peptide" evidence="2">
    <location>
        <begin position="1"/>
        <end position="26"/>
    </location>
</feature>
<dbReference type="InParanoid" id="A0A316V6A9"/>
<dbReference type="AlphaFoldDB" id="A0A316V6A9"/>
<feature type="region of interest" description="Disordered" evidence="1">
    <location>
        <begin position="94"/>
        <end position="173"/>
    </location>
</feature>
<accession>A0A316V6A9</accession>
<feature type="chain" id="PRO_5016362523" evidence="2">
    <location>
        <begin position="27"/>
        <end position="211"/>
    </location>
</feature>
<dbReference type="RefSeq" id="XP_025353338.1">
    <property type="nucleotide sequence ID" value="XM_025501481.1"/>
</dbReference>
<gene>
    <name evidence="3" type="ORF">FA14DRAFT_185817</name>
</gene>
<dbReference type="Proteomes" id="UP000245771">
    <property type="component" value="Unassembled WGS sequence"/>
</dbReference>
<evidence type="ECO:0000313" key="3">
    <source>
        <dbReference type="EMBL" id="PWN33036.1"/>
    </source>
</evidence>
<evidence type="ECO:0000256" key="2">
    <source>
        <dbReference type="SAM" id="SignalP"/>
    </source>
</evidence>
<dbReference type="EMBL" id="KZ819605">
    <property type="protein sequence ID" value="PWN33036.1"/>
    <property type="molecule type" value="Genomic_DNA"/>
</dbReference>
<organism evidence="3 4">
    <name type="scientific">Meira miltonrushii</name>
    <dbReference type="NCBI Taxonomy" id="1280837"/>
    <lineage>
        <taxon>Eukaryota</taxon>
        <taxon>Fungi</taxon>
        <taxon>Dikarya</taxon>
        <taxon>Basidiomycota</taxon>
        <taxon>Ustilaginomycotina</taxon>
        <taxon>Exobasidiomycetes</taxon>
        <taxon>Exobasidiales</taxon>
        <taxon>Brachybasidiaceae</taxon>
        <taxon>Meira</taxon>
    </lineage>
</organism>
<proteinExistence type="predicted"/>